<organism evidence="2 3">
    <name type="scientific">Nematocida parisii (strain ERTm3)</name>
    <name type="common">Nematode killer fungus</name>
    <dbReference type="NCBI Taxonomy" id="935791"/>
    <lineage>
        <taxon>Eukaryota</taxon>
        <taxon>Fungi</taxon>
        <taxon>Fungi incertae sedis</taxon>
        <taxon>Microsporidia</taxon>
        <taxon>Nematocida</taxon>
    </lineage>
</organism>
<keyword evidence="1" id="KW-0812">Transmembrane</keyword>
<dbReference type="HOGENOM" id="CLU_1094547_0_0_1"/>
<feature type="transmembrane region" description="Helical" evidence="1">
    <location>
        <begin position="209"/>
        <end position="229"/>
    </location>
</feature>
<dbReference type="Proteomes" id="UP000002872">
    <property type="component" value="Unassembled WGS sequence"/>
</dbReference>
<dbReference type="InParanoid" id="I3EIE7"/>
<evidence type="ECO:0000313" key="3">
    <source>
        <dbReference type="Proteomes" id="UP000002872"/>
    </source>
</evidence>
<feature type="transmembrane region" description="Helical" evidence="1">
    <location>
        <begin position="95"/>
        <end position="119"/>
    </location>
</feature>
<dbReference type="EMBL" id="GL870877">
    <property type="protein sequence ID" value="EIJ88994.1"/>
    <property type="molecule type" value="Genomic_DNA"/>
</dbReference>
<feature type="transmembrane region" description="Helical" evidence="1">
    <location>
        <begin position="131"/>
        <end position="151"/>
    </location>
</feature>
<accession>I3EIE7</accession>
<name>I3EIE7_NEMP3</name>
<keyword evidence="1" id="KW-1133">Transmembrane helix</keyword>
<feature type="transmembrane region" description="Helical" evidence="1">
    <location>
        <begin position="42"/>
        <end position="70"/>
    </location>
</feature>
<sequence>MYIGKYSLYRLERQFRYTYLLIRNLFVYRIHKKSVVSTLLDIFYNILVAISILTAMESLIFFFFGSLPIYSFSEVYYRMRPNAFHAFDKSVKQTLFFTTVLFCVLFEIFVQFSVFYRLVLGYFAAVSDGSVLNYIGGALFYSILIGSSFLLHDIIMSYMADALDLIKIKTLTGKIVIGCIITGLVLLMDRECRLVYKTMQKRKKRTFSLLFYMVTLIICIIMMLIWFGIDLGIPMFSYMLRNIKSEVKNVLS</sequence>
<dbReference type="OMA" id="IIMMLIW"/>
<gene>
    <name evidence="2" type="ORF">NEQG_00813</name>
</gene>
<feature type="transmembrane region" description="Helical" evidence="1">
    <location>
        <begin position="171"/>
        <end position="188"/>
    </location>
</feature>
<reference evidence="2" key="1">
    <citation type="submission" date="2011-01" db="EMBL/GenBank/DDBJ databases">
        <title>The Genome Sequence of Nematocida parisii strain ERTm3.</title>
        <authorList>
            <consortium name="The Broad Institute Genome Sequencing Platform"/>
            <consortium name="The Broad Institute Genome Sequencing Center for Infectious Disease"/>
            <person name="Cuomo C."/>
            <person name="Troemel E."/>
            <person name="Young S.K."/>
            <person name="Zeng Q."/>
            <person name="Gargeya S."/>
            <person name="Fitzgerald M."/>
            <person name="Haas B."/>
            <person name="Abouelleil A."/>
            <person name="Alvarado L."/>
            <person name="Arachchi H.M."/>
            <person name="Berlin A."/>
            <person name="Chapman S.B."/>
            <person name="Gearin G."/>
            <person name="Goldberg J."/>
            <person name="Griggs A."/>
            <person name="Gujja S."/>
            <person name="Hansen M."/>
            <person name="Heiman D."/>
            <person name="Howarth C."/>
            <person name="Larimer J."/>
            <person name="Lui A."/>
            <person name="MacDonald P.J.P."/>
            <person name="McCowen C."/>
            <person name="Montmayeur A."/>
            <person name="Murphy C."/>
            <person name="Neiman D."/>
            <person name="Pearson M."/>
            <person name="Priest M."/>
            <person name="Roberts A."/>
            <person name="Saif S."/>
            <person name="Shea T."/>
            <person name="Sisk P."/>
            <person name="Stolte C."/>
            <person name="Sykes S."/>
            <person name="Wortman J."/>
            <person name="Nusbaum C."/>
            <person name="Birren B."/>
        </authorList>
    </citation>
    <scope>NUCLEOTIDE SEQUENCE</scope>
    <source>
        <strain evidence="2">ERTm3</strain>
    </source>
</reference>
<evidence type="ECO:0000256" key="1">
    <source>
        <dbReference type="SAM" id="Phobius"/>
    </source>
</evidence>
<keyword evidence="3" id="KW-1185">Reference proteome</keyword>
<dbReference type="OrthoDB" id="2189588at2759"/>
<keyword evidence="1" id="KW-0472">Membrane</keyword>
<dbReference type="VEuPathDB" id="MicrosporidiaDB:NEQG_00813"/>
<protein>
    <submittedName>
        <fullName evidence="2">Uncharacterized protein</fullName>
    </submittedName>
</protein>
<proteinExistence type="predicted"/>
<evidence type="ECO:0000313" key="2">
    <source>
        <dbReference type="EMBL" id="EIJ88994.1"/>
    </source>
</evidence>
<dbReference type="AlphaFoldDB" id="I3EIE7"/>